<reference evidence="4 5" key="1">
    <citation type="journal article" date="2019" name="Emerg. Microbes Infect.">
        <title>Comprehensive subspecies identification of 175 nontuberculous mycobacteria species based on 7547 genomic profiles.</title>
        <authorList>
            <person name="Matsumoto Y."/>
            <person name="Kinjo T."/>
            <person name="Motooka D."/>
            <person name="Nabeya D."/>
            <person name="Jung N."/>
            <person name="Uechi K."/>
            <person name="Horii T."/>
            <person name="Iida T."/>
            <person name="Fujita J."/>
            <person name="Nakamura S."/>
        </authorList>
    </citation>
    <scope>NUCLEOTIDE SEQUENCE [LARGE SCALE GENOMIC DNA]</scope>
    <source>
        <strain evidence="4 5">JCM 17423</strain>
    </source>
</reference>
<dbReference type="Pfam" id="PF01494">
    <property type="entry name" value="FAD_binding_3"/>
    <property type="match status" value="1"/>
</dbReference>
<dbReference type="Gene3D" id="3.50.50.60">
    <property type="entry name" value="FAD/NAD(P)-binding domain"/>
    <property type="match status" value="1"/>
</dbReference>
<dbReference type="PANTHER" id="PTHR13789">
    <property type="entry name" value="MONOOXYGENASE"/>
    <property type="match status" value="1"/>
</dbReference>
<dbReference type="EMBL" id="AP022586">
    <property type="protein sequence ID" value="BBY15662.1"/>
    <property type="molecule type" value="Genomic_DNA"/>
</dbReference>
<sequence length="379" mass="40444">MNSPRVLVAGAGIGGLTAALTLHQRGFAVAVVERARELKPLGVGINLLPHAVAELERLGLADRVASVASAPSAISFFDSTGRHLFREPRGLDGGYGHPQLSVHRGVLQSVLAGAVAERLGPGAVRLGWGLTGFTERADGVVAHTAGGDLRADVLVGADGVDSVVREILHPQSGPLMWSGIRMFRGAARRAPFLDGRTMAIVKGPGEVDLVTYPIGGALVNWVLQVPGGRPGPLPGDAGWNRPADRSEVRRHVRDWRLDWLDVEALIDHTDDVFEYPMVDRDPLPRWGTERVTLLGDAAHPMYPVGANGGSQAIVDARVLADELTAGPGGLGRYETRRCADTAAVVAANRTMHRAGASRRPEDLERVTAQYRHDTARSYS</sequence>
<evidence type="ECO:0000256" key="1">
    <source>
        <dbReference type="ARBA" id="ARBA00023002"/>
    </source>
</evidence>
<dbReference type="RefSeq" id="WP_134060503.1">
    <property type="nucleotide sequence ID" value="NZ_AP022586.1"/>
</dbReference>
<dbReference type="GO" id="GO:0004497">
    <property type="term" value="F:monooxygenase activity"/>
    <property type="evidence" value="ECO:0007669"/>
    <property type="project" value="UniProtKB-KW"/>
</dbReference>
<keyword evidence="2" id="KW-0503">Monooxygenase</keyword>
<dbReference type="InterPro" id="IPR050493">
    <property type="entry name" value="FAD-dep_Monooxygenase_BioMet"/>
</dbReference>
<dbReference type="AlphaFoldDB" id="A0AAD1IHG9"/>
<dbReference type="PRINTS" id="PR00420">
    <property type="entry name" value="RNGMNOXGNASE"/>
</dbReference>
<protein>
    <submittedName>
        <fullName evidence="4">Flavin-dependent oxidoreductase</fullName>
    </submittedName>
</protein>
<dbReference type="InterPro" id="IPR036188">
    <property type="entry name" value="FAD/NAD-bd_sf"/>
</dbReference>
<dbReference type="SUPFAM" id="SSF54373">
    <property type="entry name" value="FAD-linked reductases, C-terminal domain"/>
    <property type="match status" value="1"/>
</dbReference>
<accession>A0AAD1IHG9</accession>
<keyword evidence="1" id="KW-0560">Oxidoreductase</keyword>
<feature type="domain" description="FAD-binding" evidence="3">
    <location>
        <begin position="6"/>
        <end position="345"/>
    </location>
</feature>
<evidence type="ECO:0000313" key="5">
    <source>
        <dbReference type="Proteomes" id="UP000466607"/>
    </source>
</evidence>
<dbReference type="SUPFAM" id="SSF51905">
    <property type="entry name" value="FAD/NAD(P)-binding domain"/>
    <property type="match status" value="1"/>
</dbReference>
<dbReference type="PANTHER" id="PTHR13789:SF268">
    <property type="entry name" value="5-METHYLPHENAZINE-1-CARBOXYLATE 1-MONOOXYGENASE"/>
    <property type="match status" value="1"/>
</dbReference>
<evidence type="ECO:0000313" key="4">
    <source>
        <dbReference type="EMBL" id="BBY15662.1"/>
    </source>
</evidence>
<keyword evidence="5" id="KW-1185">Reference proteome</keyword>
<evidence type="ECO:0000256" key="2">
    <source>
        <dbReference type="ARBA" id="ARBA00023033"/>
    </source>
</evidence>
<organism evidence="4 5">
    <name type="scientific">Mycolicibacterium litorale</name>
    <dbReference type="NCBI Taxonomy" id="758802"/>
    <lineage>
        <taxon>Bacteria</taxon>
        <taxon>Bacillati</taxon>
        <taxon>Actinomycetota</taxon>
        <taxon>Actinomycetes</taxon>
        <taxon>Mycobacteriales</taxon>
        <taxon>Mycobacteriaceae</taxon>
        <taxon>Mycolicibacterium</taxon>
    </lineage>
</organism>
<dbReference type="InterPro" id="IPR002938">
    <property type="entry name" value="FAD-bd"/>
</dbReference>
<dbReference type="NCBIfam" id="NF005720">
    <property type="entry name" value="PRK07538.1"/>
    <property type="match status" value="1"/>
</dbReference>
<evidence type="ECO:0000259" key="3">
    <source>
        <dbReference type="Pfam" id="PF01494"/>
    </source>
</evidence>
<name>A0AAD1IHG9_9MYCO</name>
<dbReference type="Gene3D" id="3.30.9.30">
    <property type="match status" value="1"/>
</dbReference>
<dbReference type="Proteomes" id="UP000466607">
    <property type="component" value="Chromosome"/>
</dbReference>
<proteinExistence type="predicted"/>
<dbReference type="GO" id="GO:0071949">
    <property type="term" value="F:FAD binding"/>
    <property type="evidence" value="ECO:0007669"/>
    <property type="project" value="InterPro"/>
</dbReference>
<gene>
    <name evidence="4" type="ORF">MLIT_12540</name>
</gene>